<evidence type="ECO:0000313" key="1">
    <source>
        <dbReference type="EMBL" id="CAK7225291.1"/>
    </source>
</evidence>
<reference evidence="1 2" key="1">
    <citation type="submission" date="2024-01" db="EMBL/GenBank/DDBJ databases">
        <authorList>
            <person name="Allen C."/>
            <person name="Tagirdzhanova G."/>
        </authorList>
    </citation>
    <scope>NUCLEOTIDE SEQUENCE [LARGE SCALE GENOMIC DNA]</scope>
</reference>
<proteinExistence type="predicted"/>
<dbReference type="EMBL" id="CAWUHD010000059">
    <property type="protein sequence ID" value="CAK7225291.1"/>
    <property type="molecule type" value="Genomic_DNA"/>
</dbReference>
<accession>A0ABP0C219</accession>
<sequence length="581" mass="63690">MAPSNSQVGLGGLPVELLRKIFDGAFIPESAGLTAYSDHPDSYTRTPINISVDAHFPEKLRQVAREMQHKHTWLTHRDAVMLTTDTMRRDLNLAGSVRTLFLGDRAMWDRGEYFCYPRCDEEPTADETDRAERLADGLRQALPQEERPTTVPSARAWGQCMVRAIDLLKTMPGLHEMLSFQYGLSLLPVETNDDLKGGRPLMLYALKSIIFYENSADLYYVKDNGGPMGILDMNCALLHAAPLLEKLQLGGYERLLTHDNMAPKPFFSNLTTIELCYCPFNPTDLRALLATAGPNLSRVVADIPRLLSAEDDDPIFAPALAAGSWFAFTWEDLLEALAPWKDSTLTTLVTCLRVLEGDTLRLALSGAAINSSILGGGTAGLLVGPNAGRHRSSDFKNPRQRPAMGLLHEFSALQHLTVSVDLFDWSLEQVPEAQAAYNLVAAAANGIGPTIIDALSAASAAIVDHIVSTALPPNLVSFALTLPNGYQSPHAVAGPSTQKLIQISNAIVKAVRRGQFPHLTFMTISARGEFETETQHEDDSSDESSVSADDEVLEITVTQLDEETNTWIPTGQIRTLTIRWQ</sequence>
<dbReference type="Proteomes" id="UP001642482">
    <property type="component" value="Unassembled WGS sequence"/>
</dbReference>
<organism evidence="1 2">
    <name type="scientific">Sporothrix eucalyptigena</name>
    <dbReference type="NCBI Taxonomy" id="1812306"/>
    <lineage>
        <taxon>Eukaryota</taxon>
        <taxon>Fungi</taxon>
        <taxon>Dikarya</taxon>
        <taxon>Ascomycota</taxon>
        <taxon>Pezizomycotina</taxon>
        <taxon>Sordariomycetes</taxon>
        <taxon>Sordariomycetidae</taxon>
        <taxon>Ophiostomatales</taxon>
        <taxon>Ophiostomataceae</taxon>
        <taxon>Sporothrix</taxon>
    </lineage>
</organism>
<protein>
    <submittedName>
        <fullName evidence="1">Uncharacterized protein</fullName>
    </submittedName>
</protein>
<name>A0ABP0C219_9PEZI</name>
<keyword evidence="2" id="KW-1185">Reference proteome</keyword>
<comment type="caution">
    <text evidence="1">The sequence shown here is derived from an EMBL/GenBank/DDBJ whole genome shotgun (WGS) entry which is preliminary data.</text>
</comment>
<evidence type="ECO:0000313" key="2">
    <source>
        <dbReference type="Proteomes" id="UP001642482"/>
    </source>
</evidence>
<gene>
    <name evidence="1" type="ORF">SEUCBS140593_005854</name>
</gene>